<evidence type="ECO:0000313" key="3">
    <source>
        <dbReference type="EMBL" id="NHC14165.1"/>
    </source>
</evidence>
<evidence type="ECO:0000256" key="1">
    <source>
        <dbReference type="ARBA" id="ARBA00022801"/>
    </source>
</evidence>
<dbReference type="InterPro" id="IPR029058">
    <property type="entry name" value="AB_hydrolase_fold"/>
</dbReference>
<evidence type="ECO:0000259" key="2">
    <source>
        <dbReference type="Pfam" id="PF00561"/>
    </source>
</evidence>
<proteinExistence type="predicted"/>
<keyword evidence="1 3" id="KW-0378">Hydrolase</keyword>
<comment type="caution">
    <text evidence="3">The sequence shown here is derived from an EMBL/GenBank/DDBJ whole genome shotgun (WGS) entry which is preliminary data.</text>
</comment>
<dbReference type="EMBL" id="JAANNP010000004">
    <property type="protein sequence ID" value="NHC14165.1"/>
    <property type="molecule type" value="Genomic_DNA"/>
</dbReference>
<dbReference type="GO" id="GO:0016787">
    <property type="term" value="F:hydrolase activity"/>
    <property type="evidence" value="ECO:0007669"/>
    <property type="project" value="UniProtKB-KW"/>
</dbReference>
<dbReference type="Proteomes" id="UP000800981">
    <property type="component" value="Unassembled WGS sequence"/>
</dbReference>
<evidence type="ECO:0000313" key="4">
    <source>
        <dbReference type="Proteomes" id="UP000800981"/>
    </source>
</evidence>
<dbReference type="SUPFAM" id="SSF53474">
    <property type="entry name" value="alpha/beta-Hydrolases"/>
    <property type="match status" value="1"/>
</dbReference>
<dbReference type="PANTHER" id="PTHR43329">
    <property type="entry name" value="EPOXIDE HYDROLASE"/>
    <property type="match status" value="1"/>
</dbReference>
<dbReference type="InterPro" id="IPR000073">
    <property type="entry name" value="AB_hydrolase_1"/>
</dbReference>
<reference evidence="3 4" key="1">
    <citation type="submission" date="2020-03" db="EMBL/GenBank/DDBJ databases">
        <title>Two novel Motilibacter sp.</title>
        <authorList>
            <person name="Liu S."/>
        </authorList>
    </citation>
    <scope>NUCLEOTIDE SEQUENCE [LARGE SCALE GENOMIC DNA]</scope>
    <source>
        <strain evidence="3 4">E257</strain>
    </source>
</reference>
<sequence length="271" mass="29018">MHTFSRAGLTFPVRDEGPPDGAVVVLLHGFPQDAGAFDTVVPHLHAAGLRTLVPTQRGYAPTAQPRGRRAYRVGETTADVLALLDAAGASRAHVVGHDWGAGPAWTLGAQHPGRVASLTVLSTPHPAAMAASAVRSGQALRSWYMGFFQLPAIPELVLRGTLARTLRSSGLPEEHVRRYVALAEQEGVATGALNWYRGIPFSWRPPLGPSRVPTTYVWGRHDFALGRTAAELTARHVRGAYSFVELDAGHWLPEVNGEDVARAVLARVAAS</sequence>
<dbReference type="Gene3D" id="3.40.50.1820">
    <property type="entry name" value="alpha/beta hydrolase"/>
    <property type="match status" value="1"/>
</dbReference>
<keyword evidence="4" id="KW-1185">Reference proteome</keyword>
<name>A0ABX0GX12_9ACTN</name>
<organism evidence="3 4">
    <name type="scientific">Motilibacter deserti</name>
    <dbReference type="NCBI Taxonomy" id="2714956"/>
    <lineage>
        <taxon>Bacteria</taxon>
        <taxon>Bacillati</taxon>
        <taxon>Actinomycetota</taxon>
        <taxon>Actinomycetes</taxon>
        <taxon>Motilibacterales</taxon>
        <taxon>Motilibacteraceae</taxon>
        <taxon>Motilibacter</taxon>
    </lineage>
</organism>
<dbReference type="Pfam" id="PF00561">
    <property type="entry name" value="Abhydrolase_1"/>
    <property type="match status" value="1"/>
</dbReference>
<dbReference type="InterPro" id="IPR000639">
    <property type="entry name" value="Epox_hydrolase-like"/>
</dbReference>
<accession>A0ABX0GX12</accession>
<feature type="domain" description="AB hydrolase-1" evidence="2">
    <location>
        <begin position="23"/>
        <end position="254"/>
    </location>
</feature>
<dbReference type="RefSeq" id="WP_166281405.1">
    <property type="nucleotide sequence ID" value="NZ_JAANNP010000004.1"/>
</dbReference>
<dbReference type="PRINTS" id="PR00412">
    <property type="entry name" value="EPOXHYDRLASE"/>
</dbReference>
<protein>
    <submittedName>
        <fullName evidence="3">Alpha/beta fold hydrolase</fullName>
    </submittedName>
</protein>
<gene>
    <name evidence="3" type="ORF">G9H71_10265</name>
</gene>